<proteinExistence type="predicted"/>
<evidence type="ECO:0000313" key="2">
    <source>
        <dbReference type="Proteomes" id="UP001064048"/>
    </source>
</evidence>
<dbReference type="Proteomes" id="UP001064048">
    <property type="component" value="Chromosome 13"/>
</dbReference>
<accession>A0ACC0JB15</accession>
<comment type="caution">
    <text evidence="1">The sequence shown here is derived from an EMBL/GenBank/DDBJ whole genome shotgun (WGS) entry which is preliminary data.</text>
</comment>
<organism evidence="1 2">
    <name type="scientific">Choristoneura fumiferana</name>
    <name type="common">Spruce budworm moth</name>
    <name type="synonym">Archips fumiferana</name>
    <dbReference type="NCBI Taxonomy" id="7141"/>
    <lineage>
        <taxon>Eukaryota</taxon>
        <taxon>Metazoa</taxon>
        <taxon>Ecdysozoa</taxon>
        <taxon>Arthropoda</taxon>
        <taxon>Hexapoda</taxon>
        <taxon>Insecta</taxon>
        <taxon>Pterygota</taxon>
        <taxon>Neoptera</taxon>
        <taxon>Endopterygota</taxon>
        <taxon>Lepidoptera</taxon>
        <taxon>Glossata</taxon>
        <taxon>Ditrysia</taxon>
        <taxon>Tortricoidea</taxon>
        <taxon>Tortricidae</taxon>
        <taxon>Tortricinae</taxon>
        <taxon>Choristoneura</taxon>
    </lineage>
</organism>
<dbReference type="EMBL" id="CM046113">
    <property type="protein sequence ID" value="KAI8421327.1"/>
    <property type="molecule type" value="Genomic_DNA"/>
</dbReference>
<gene>
    <name evidence="1" type="ORF">MSG28_008349</name>
</gene>
<name>A0ACC0JB15_CHOFU</name>
<sequence>MGTAEVEPAVLPSRYRMLIQCLTSDEIRRQLAAGVVGLVADVRVGAEVQAGGALAADGRAGAVAVVEQPAVVGVREKRVALLRALRRALRRALLRARARARHRLVSDVFEVYLQNYKLTWKRFLDSIRPRNRLKCHSLQRLRLGPSCDKAVKLFSYNNNVEWNDVPPARRSEKAPGGTHDRALNLQQPTHHITLRPDARTHTALLAPAPETRARDLGHALIYMKFIRQSGRITRGMSRKECSRLQSRTEAHLTIGLRDDYWQHDEQKPTTNTNKRNVLLIIMVVLELEKNRGPVTES</sequence>
<keyword evidence="2" id="KW-1185">Reference proteome</keyword>
<evidence type="ECO:0000313" key="1">
    <source>
        <dbReference type="EMBL" id="KAI8421327.1"/>
    </source>
</evidence>
<reference evidence="1 2" key="1">
    <citation type="journal article" date="2022" name="Genome Biol. Evol.">
        <title>The Spruce Budworm Genome: Reconstructing the Evolutionary History of Antifreeze Proteins.</title>
        <authorList>
            <person name="Beliveau C."/>
            <person name="Gagne P."/>
            <person name="Picq S."/>
            <person name="Vernygora O."/>
            <person name="Keeling C.I."/>
            <person name="Pinkney K."/>
            <person name="Doucet D."/>
            <person name="Wen F."/>
            <person name="Johnston J.S."/>
            <person name="Maaroufi H."/>
            <person name="Boyle B."/>
            <person name="Laroche J."/>
            <person name="Dewar K."/>
            <person name="Juretic N."/>
            <person name="Blackburn G."/>
            <person name="Nisole A."/>
            <person name="Brunet B."/>
            <person name="Brandao M."/>
            <person name="Lumley L."/>
            <person name="Duan J."/>
            <person name="Quan G."/>
            <person name="Lucarotti C.J."/>
            <person name="Roe A.D."/>
            <person name="Sperling F.A.H."/>
            <person name="Levesque R.C."/>
            <person name="Cusson M."/>
        </authorList>
    </citation>
    <scope>NUCLEOTIDE SEQUENCE [LARGE SCALE GENOMIC DNA]</scope>
    <source>
        <strain evidence="1">Glfc:IPQL:Cfum</strain>
    </source>
</reference>
<protein>
    <submittedName>
        <fullName evidence="1">Uncharacterized protein</fullName>
    </submittedName>
</protein>